<reference evidence="2" key="3">
    <citation type="submission" date="2005-07" db="EMBL/GenBank/DDBJ databases">
        <authorList>
            <person name="Mural R.J."/>
            <person name="Istrail S."/>
            <person name="Sutton G."/>
            <person name="Florea L."/>
            <person name="Halpern A.L."/>
            <person name="Mobarry C.M."/>
            <person name="Lippert R."/>
            <person name="Walenz B."/>
            <person name="Shatkay H."/>
            <person name="Dew I."/>
            <person name="Miller J.R."/>
            <person name="Flanigan M.J."/>
            <person name="Edwards N.J."/>
            <person name="Bolanos R."/>
            <person name="Fasulo D."/>
            <person name="Halldorsson B.V."/>
            <person name="Hannenhalli S."/>
            <person name="Turner R."/>
            <person name="Yooseph S."/>
            <person name="Lu F."/>
            <person name="Nusskern D.R."/>
            <person name="Shue B.C."/>
            <person name="Zheng X.H."/>
            <person name="Zhong F."/>
            <person name="Delcher A.L."/>
            <person name="Huson D.H."/>
            <person name="Kravitz S.A."/>
            <person name="Mouchard L."/>
            <person name="Reinert K."/>
            <person name="Remington K.A."/>
            <person name="Clark A.G."/>
            <person name="Waterman M.S."/>
            <person name="Eichler E.E."/>
            <person name="Adams M.D."/>
            <person name="Hunkapiller M.W."/>
            <person name="Myers E.W."/>
            <person name="Venter J.C."/>
        </authorList>
    </citation>
    <scope>NUCLEOTIDE SEQUENCE</scope>
</reference>
<dbReference type="EMBL" id="BC110529">
    <property type="protein sequence ID" value="AAI10530.1"/>
    <property type="molecule type" value="mRNA"/>
</dbReference>
<protein>
    <submittedName>
        <fullName evidence="1">B3GNTL1 protein</fullName>
    </submittedName>
    <submittedName>
        <fullName evidence="2">HCG30384, isoform CRA_a</fullName>
    </submittedName>
</protein>
<reference evidence="2" key="1">
    <citation type="journal article" date="2001" name="Science">
        <title>The sequence of the human genome.</title>
        <authorList>
            <person name="Venter J.C."/>
            <person name="Adams M.D."/>
            <person name="Myers E.W."/>
            <person name="Li P.W."/>
            <person name="Mural R.J."/>
            <person name="Sutton G.G."/>
            <person name="Smith H.O."/>
            <person name="Yandell M."/>
            <person name="Evans C.A."/>
            <person name="Holt R.A."/>
            <person name="Gocayne J.D."/>
            <person name="Amanatides P."/>
            <person name="Ballew R.M."/>
            <person name="Huson D.H."/>
            <person name="Wortman J.R."/>
            <person name="Zhang Q."/>
            <person name="Kodira C.D."/>
            <person name="Zheng X.H."/>
            <person name="Chen L."/>
            <person name="Skupski M."/>
            <person name="Subramanian G."/>
            <person name="Thomas P.D."/>
            <person name="Zhang J."/>
            <person name="Gabor Miklos G.L."/>
            <person name="Nelson C."/>
            <person name="Broder S."/>
            <person name="Clark A.G."/>
            <person name="Nadeau J."/>
            <person name="McKusick V.A."/>
            <person name="Zinder N."/>
            <person name="Levine A.J."/>
            <person name="Roberts R.J."/>
            <person name="Simon M."/>
            <person name="Slayman C."/>
            <person name="Hunkapiller M."/>
            <person name="Bolanos R."/>
            <person name="Delcher A."/>
            <person name="Dew I."/>
            <person name="Fasulo D."/>
            <person name="Flanigan M."/>
            <person name="Florea L."/>
            <person name="Halpern A."/>
            <person name="Hannenhalli S."/>
            <person name="Kravitz S."/>
            <person name="Levy S."/>
            <person name="Mobarry C."/>
            <person name="Reinert K."/>
            <person name="Remington K."/>
            <person name="Abu-Threideh J."/>
            <person name="Beasley E."/>
            <person name="Biddick K."/>
            <person name="Bonazzi V."/>
            <person name="Brandon R."/>
            <person name="Cargill M."/>
            <person name="Chandramouliswaran I."/>
            <person name="Charlab R."/>
            <person name="Chaturvedi K."/>
            <person name="Deng Z."/>
            <person name="Di Francesco V."/>
            <person name="Dunn P."/>
            <person name="Eilbeck K."/>
            <person name="Evangelista C."/>
            <person name="Gabrielian A.E."/>
            <person name="Gan W."/>
            <person name="Ge W."/>
            <person name="Gong F."/>
            <person name="Gu Z."/>
            <person name="Guan P."/>
            <person name="Heiman T.J."/>
            <person name="Higgins M.E."/>
            <person name="Ji R.R."/>
            <person name="Ke Z."/>
            <person name="Ketchum K.A."/>
            <person name="Lai Z."/>
            <person name="Lei Y."/>
            <person name="Li Z."/>
            <person name="Li J."/>
            <person name="Liang Y."/>
            <person name="Lin X."/>
            <person name="Lu F."/>
            <person name="Merkulov G.V."/>
            <person name="Milshina N."/>
            <person name="Moore H.M."/>
            <person name="Naik A.K."/>
            <person name="Narayan V.A."/>
            <person name="Neelam B."/>
            <person name="Nusskern D."/>
            <person name="Rusch D.B."/>
            <person name="Salzberg S."/>
            <person name="Shao W."/>
            <person name="Shue B."/>
            <person name="Sun J."/>
            <person name="Wang Z."/>
            <person name="Wang A."/>
            <person name="Wang X."/>
            <person name="Wang J."/>
            <person name="Wei M."/>
            <person name="Wides R."/>
            <person name="Xiao C."/>
            <person name="Yan C."/>
            <person name="Yao A."/>
            <person name="Ye J."/>
            <person name="Zhan M."/>
            <person name="Zhang W."/>
            <person name="Zhang H."/>
            <person name="Zhao Q."/>
            <person name="Zheng L."/>
            <person name="Zhong F."/>
            <person name="Zhong W."/>
            <person name="Zhu S."/>
            <person name="Zhao S."/>
            <person name="Gilbert D."/>
            <person name="Baumhueter S."/>
            <person name="Spier G."/>
            <person name="Carter C."/>
            <person name="Cravchik A."/>
            <person name="Woodage T."/>
            <person name="Ali F."/>
            <person name="An H."/>
            <person name="Awe A."/>
            <person name="Baldwin D."/>
            <person name="Baden H."/>
            <person name="Barnstead M."/>
            <person name="Barrow I."/>
            <person name="Beeson K."/>
            <person name="Busam D."/>
            <person name="Carver A."/>
            <person name="Center A."/>
            <person name="Cheng M.L."/>
            <person name="Curry L."/>
            <person name="Danaher S."/>
            <person name="Davenport L."/>
            <person name="Desilets R."/>
            <person name="Dietz S."/>
            <person name="Dodson K."/>
            <person name="Doup L."/>
            <person name="Ferriera S."/>
            <person name="Garg N."/>
            <person name="Gluecksmann A."/>
            <person name="Hart B."/>
            <person name="Haynes J."/>
            <person name="Haynes C."/>
            <person name="Heiner C."/>
            <person name="Hladun S."/>
            <person name="Hostin D."/>
            <person name="Houck J."/>
            <person name="Howland T."/>
            <person name="Ibegwam C."/>
            <person name="Johnson J."/>
            <person name="Kalush F."/>
            <person name="Kline L."/>
            <person name="Koduru S."/>
            <person name="Love A."/>
            <person name="Mann F."/>
            <person name="May D."/>
            <person name="McCawley S."/>
            <person name="McIntosh T."/>
            <person name="McMullen I."/>
            <person name="Moy M."/>
            <person name="Moy L."/>
            <person name="Murphy B."/>
            <person name="Nelson K."/>
            <person name="Pfannkoch C."/>
            <person name="Pratts E."/>
            <person name="Puri V."/>
            <person name="Qureshi H."/>
            <person name="Reardon M."/>
            <person name="Rodriguez R."/>
            <person name="Rogers Y.H."/>
            <person name="Romblad D."/>
            <person name="Ruhfel B."/>
            <person name="Scott R."/>
            <person name="Sitter C."/>
            <person name="Smallwood M."/>
            <person name="Stewart E."/>
            <person name="Strong R."/>
            <person name="Suh E."/>
            <person name="Thomas R."/>
            <person name="Tint N.N."/>
            <person name="Tse S."/>
            <person name="Vech C."/>
            <person name="Wang G."/>
            <person name="Wetter J."/>
            <person name="Williams S."/>
            <person name="Williams M."/>
            <person name="Windsor S."/>
            <person name="Winn-Deen E."/>
            <person name="Wolfe K."/>
            <person name="Zaveri J."/>
            <person name="Zaveri K."/>
            <person name="Abril J.F."/>
            <person name="Guigo R."/>
            <person name="Campbell M.J."/>
            <person name="Sjolander K.V."/>
            <person name="Karlak B."/>
            <person name="Kejariwal A."/>
            <person name="Mi H."/>
            <person name="Lazareva B."/>
            <person name="Hatton T."/>
            <person name="Narechania A."/>
            <person name="Diemer K."/>
            <person name="Muruganujan A."/>
            <person name="Guo N."/>
            <person name="Sato S."/>
            <person name="Bafna V."/>
            <person name="Istrail S."/>
            <person name="Lippert R."/>
            <person name="Schwartz R."/>
            <person name="Walenz B."/>
            <person name="Yooseph S."/>
            <person name="Allen D."/>
            <person name="Basu A."/>
            <person name="Baxendale J."/>
            <person name="Blick L."/>
            <person name="Caminha M."/>
            <person name="Carnes-Stine J."/>
            <person name="Caulk P."/>
            <person name="Chiang Y.H."/>
            <person name="Coyne M."/>
            <person name="Dahlke C."/>
            <person name="Mays A."/>
            <person name="Dombroski M."/>
            <person name="Donnelly M."/>
            <person name="Ely D."/>
            <person name="Esparham S."/>
            <person name="Fosler C."/>
            <person name="Gire H."/>
            <person name="Glanowski S."/>
            <person name="Glasser K."/>
            <person name="Glodek A."/>
            <person name="Gorokhov M."/>
            <person name="Graham K."/>
            <person name="Gropman B."/>
            <person name="Harris M."/>
            <person name="Heil J."/>
            <person name="Henderson S."/>
            <person name="Hoover J."/>
            <person name="Jennings D."/>
            <person name="Jordan C."/>
            <person name="Jordan J."/>
            <person name="Kasha J."/>
            <person name="Kagan L."/>
            <person name="Kraft C."/>
            <person name="Levitsky A."/>
            <person name="Lewis M."/>
            <person name="Liu X."/>
            <person name="Lopez J."/>
            <person name="Ma D."/>
            <person name="Majoros W."/>
            <person name="McDaniel J."/>
            <person name="Murphy S."/>
            <person name="Newman M."/>
            <person name="Nguyen T."/>
            <person name="Nguyen N."/>
            <person name="Nodell M."/>
            <person name="Pan S."/>
            <person name="Peck J."/>
            <person name="Peterson M."/>
            <person name="Rowe W."/>
            <person name="Sanders R."/>
            <person name="Scott J."/>
            <person name="Simpson M."/>
            <person name="Smith T."/>
            <person name="Sprague A."/>
            <person name="Stockwell T."/>
            <person name="Turner R."/>
            <person name="Venter E."/>
            <person name="Wang M."/>
            <person name="Wen M."/>
            <person name="Wu D."/>
            <person name="Wu M."/>
            <person name="Xia A."/>
            <person name="Zandieh A."/>
            <person name="Zhu X."/>
        </authorList>
    </citation>
    <scope>NUCLEOTIDE SEQUENCE</scope>
</reference>
<gene>
    <name evidence="1" type="primary">B3GNTL1</name>
    <name evidence="2" type="ORF">hCG_30384</name>
</gene>
<evidence type="ECO:0000313" key="2">
    <source>
        <dbReference type="EMBL" id="EAW89825.1"/>
    </source>
</evidence>
<dbReference type="EMBL" id="CH471099">
    <property type="protein sequence ID" value="EAW89825.1"/>
    <property type="molecule type" value="Genomic_DNA"/>
</dbReference>
<name>Q2TB72_HUMAN</name>
<accession>Q2TB72</accession>
<dbReference type="OrthoDB" id="206708at2759"/>
<dbReference type="EMBL" id="BC110528">
    <property type="protein sequence ID" value="AAI10529.1"/>
    <property type="molecule type" value="mRNA"/>
</dbReference>
<dbReference type="AlphaFoldDB" id="Q2TB72"/>
<dbReference type="ChiTaRS" id="B3GNTL1">
    <property type="organism name" value="human"/>
</dbReference>
<evidence type="ECO:0000313" key="1">
    <source>
        <dbReference type="EMBL" id="AAI10530.1"/>
    </source>
</evidence>
<sequence>MPSMLVVNVHLAPGRANPHGVCVNTSLNHSLIYPIFVVHVSRIQCLCSRIWFSLHVFGVCAYRCAWCGLSPRPVCKRHPTQRPRQDPGLWAVVPGLPLQGRCVLLREHPCLGSNPGSGRQVVGVAASSASLDDAQEHAQSQRAQLLGSLTLGWALGRQPFGECVLMVVSGVSLTNNPPCPLDTGVPSSLAVFLIRVPHRPTARCVSPDL</sequence>
<reference evidence="1" key="2">
    <citation type="journal article" date="2004" name="Genome Res.">
        <title>The status, quality, and expansion of the NIH full-length cDNA project: the Mammalian Gene Collection (MGC).</title>
        <authorList>
            <consortium name="The MGC Project Team"/>
            <person name="Gerhard D.S."/>
            <person name="Wagner L."/>
            <person name="Feingold E.A."/>
            <person name="Shenmen C.M."/>
            <person name="Grouse L.H."/>
            <person name="Schuler G."/>
            <person name="Klein S.L."/>
            <person name="Old S."/>
            <person name="Rasooly R."/>
            <person name="Good P."/>
            <person name="Guyer M."/>
            <person name="Peck A.M."/>
            <person name="Derge J.G."/>
            <person name="Lipman D."/>
            <person name="Collins F.S."/>
            <person name="Jang W."/>
            <person name="Sherry S."/>
            <person name="Feolo M."/>
            <person name="Misquitta L."/>
            <person name="Lee E."/>
            <person name="Rotmistrovsky K."/>
            <person name="Greenhut S.F."/>
            <person name="Schaefer C.F."/>
            <person name="Buetow K."/>
            <person name="Bonner T.I."/>
            <person name="Haussler D."/>
            <person name="Kent J."/>
            <person name="Kiekhaus M."/>
            <person name="Furey T."/>
            <person name="Brent M."/>
            <person name="Prange C."/>
            <person name="Schreiber K."/>
            <person name="Shapiro N."/>
            <person name="Bhat N.K."/>
            <person name="Hopkins R.F."/>
            <person name="Hsie F."/>
            <person name="Driscoll T."/>
            <person name="Soares M.B."/>
            <person name="Casavant T.L."/>
            <person name="Scheetz T.E."/>
            <person name="Brown-stein M.J."/>
            <person name="Usdin T.B."/>
            <person name="Toshiyuki S."/>
            <person name="Carninci P."/>
            <person name="Piao Y."/>
            <person name="Dudekula D.B."/>
            <person name="Ko M.S."/>
            <person name="Kawakami K."/>
            <person name="Suzuki Y."/>
            <person name="Sugano S."/>
            <person name="Gruber C.E."/>
            <person name="Smith M.R."/>
            <person name="Simmons B."/>
            <person name="Moore T."/>
            <person name="Waterman R."/>
            <person name="Johnson S.L."/>
            <person name="Ruan Y."/>
            <person name="Wei C.L."/>
            <person name="Mathavan S."/>
            <person name="Gunaratne P.H."/>
            <person name="Wu J."/>
            <person name="Garcia A.M."/>
            <person name="Hulyk S.W."/>
            <person name="Fuh E."/>
            <person name="Yuan Y."/>
            <person name="Sneed A."/>
            <person name="Kowis C."/>
            <person name="Hodgson A."/>
            <person name="Muzny D.M."/>
            <person name="McPherson J."/>
            <person name="Gibbs R.A."/>
            <person name="Fahey J."/>
            <person name="Helton E."/>
            <person name="Ketteman M."/>
            <person name="Madan A."/>
            <person name="Rodrigues S."/>
            <person name="Sanchez A."/>
            <person name="Whiting M."/>
            <person name="Madari A."/>
            <person name="Young A.C."/>
            <person name="Wetherby K.D."/>
            <person name="Granite S.J."/>
            <person name="Kwong P.N."/>
            <person name="Brinkley C.P."/>
            <person name="Pearson R.L."/>
            <person name="Bouffard G.G."/>
            <person name="Blakesly R.W."/>
            <person name="Green E.D."/>
            <person name="Dickson M.C."/>
            <person name="Rodriguez A.C."/>
            <person name="Grimwood J."/>
            <person name="Schmutz J."/>
            <person name="Myers R.M."/>
            <person name="Butterfield Y.S."/>
            <person name="Griffith M."/>
            <person name="Griffith O.L."/>
            <person name="Krzywinski M.I."/>
            <person name="Liao N."/>
            <person name="Morin R."/>
            <person name="Morrin R."/>
            <person name="Palmquist D."/>
            <person name="Petrescu A.S."/>
            <person name="Skalska U."/>
            <person name="Smailus D.E."/>
            <person name="Stott J.M."/>
            <person name="Schnerch A."/>
            <person name="Schein J.E."/>
            <person name="Jones S.J."/>
            <person name="Holt R.A."/>
            <person name="Baross A."/>
            <person name="Marra M.A."/>
            <person name="Clifton S."/>
            <person name="Makowski K.A."/>
            <person name="Bosak S."/>
            <person name="Malek J."/>
        </authorList>
    </citation>
    <scope>NUCLEOTIDE SEQUENCE [LARGE SCALE MRNA]</scope>
</reference>
<organism evidence="1">
    <name type="scientific">Homo sapiens</name>
    <name type="common">Human</name>
    <dbReference type="NCBI Taxonomy" id="9606"/>
    <lineage>
        <taxon>Eukaryota</taxon>
        <taxon>Metazoa</taxon>
        <taxon>Chordata</taxon>
        <taxon>Craniata</taxon>
        <taxon>Vertebrata</taxon>
        <taxon>Euteleostomi</taxon>
        <taxon>Mammalia</taxon>
        <taxon>Eutheria</taxon>
        <taxon>Euarchontoglires</taxon>
        <taxon>Primates</taxon>
        <taxon>Haplorrhini</taxon>
        <taxon>Catarrhini</taxon>
        <taxon>Hominidae</taxon>
        <taxon>Homo</taxon>
    </lineage>
</organism>
<proteinExistence type="evidence at transcript level"/>